<reference evidence="1 2" key="1">
    <citation type="submission" date="2011-07" db="EMBL/GenBank/DDBJ databases">
        <title>The complete genome of chromosome of Emticicia oligotrophica DSM 17448.</title>
        <authorList>
            <consortium name="US DOE Joint Genome Institute (JGI-PGF)"/>
            <person name="Lucas S."/>
            <person name="Han J."/>
            <person name="Lapidus A."/>
            <person name="Bruce D."/>
            <person name="Goodwin L."/>
            <person name="Pitluck S."/>
            <person name="Peters L."/>
            <person name="Kyrpides N."/>
            <person name="Mavromatis K."/>
            <person name="Ivanova N."/>
            <person name="Ovchinnikova G."/>
            <person name="Teshima H."/>
            <person name="Detter J.C."/>
            <person name="Tapia R."/>
            <person name="Han C."/>
            <person name="Land M."/>
            <person name="Hauser L."/>
            <person name="Markowitz V."/>
            <person name="Cheng J.-F."/>
            <person name="Hugenholtz P."/>
            <person name="Woyke T."/>
            <person name="Wu D."/>
            <person name="Tindall B."/>
            <person name="Pomrenke H."/>
            <person name="Brambilla E."/>
            <person name="Klenk H.-P."/>
            <person name="Eisen J.A."/>
        </authorList>
    </citation>
    <scope>NUCLEOTIDE SEQUENCE [LARGE SCALE GENOMIC DNA]</scope>
    <source>
        <strain evidence="1 2">DSM 17448</strain>
    </source>
</reference>
<sequence>MELLKRIKDRAPEYDNQYYQMILDFTIEQGGKAGTSNEETRWKQGKYFSTRYEMYMYAALLGLKKDYKVPIAYGTETSKFIEMRAWQPQDITDYIIMGVLAKSGFNFNELENLEEEKVEKKITELRGLLEDYANGGFDIIRSKKEENPAFFLQNENCFIDLLDG</sequence>
<protein>
    <submittedName>
        <fullName evidence="1">Uncharacterized protein</fullName>
    </submittedName>
</protein>
<proteinExistence type="predicted"/>
<organism evidence="1 2">
    <name type="scientific">Emticicia oligotrophica (strain DSM 17448 / CIP 109782 / MTCC 6937 / GPTSA100-15)</name>
    <dbReference type="NCBI Taxonomy" id="929562"/>
    <lineage>
        <taxon>Bacteria</taxon>
        <taxon>Pseudomonadati</taxon>
        <taxon>Bacteroidota</taxon>
        <taxon>Cytophagia</taxon>
        <taxon>Cytophagales</taxon>
        <taxon>Leadbetterellaceae</taxon>
        <taxon>Emticicia</taxon>
    </lineage>
</organism>
<evidence type="ECO:0000313" key="1">
    <source>
        <dbReference type="EMBL" id="AFK04128.1"/>
    </source>
</evidence>
<evidence type="ECO:0000313" key="2">
    <source>
        <dbReference type="Proteomes" id="UP000002875"/>
    </source>
</evidence>
<name>A0ABN4APK8_EMTOG</name>
<dbReference type="EMBL" id="CP002961">
    <property type="protein sequence ID" value="AFK04128.1"/>
    <property type="molecule type" value="Genomic_DNA"/>
</dbReference>
<dbReference type="Proteomes" id="UP000002875">
    <property type="component" value="Chromosome"/>
</dbReference>
<accession>A0ABN4APK8</accession>
<gene>
    <name evidence="1" type="ordered locus">Emtol_2995</name>
</gene>
<dbReference type="RefSeq" id="WP_015029822.1">
    <property type="nucleotide sequence ID" value="NC_018748.1"/>
</dbReference>
<keyword evidence="2" id="KW-1185">Reference proteome</keyword>